<keyword evidence="2" id="KW-0479">Metal-binding</keyword>
<dbReference type="Proteomes" id="UP000671914">
    <property type="component" value="Chromosome"/>
</dbReference>
<evidence type="ECO:0000256" key="1">
    <source>
        <dbReference type="ARBA" id="ARBA00022722"/>
    </source>
</evidence>
<keyword evidence="1" id="KW-0540">Nuclease</keyword>
<keyword evidence="4" id="KW-0460">Magnesium</keyword>
<gene>
    <name evidence="7" type="ORF">G127AT_03985</name>
</gene>
<proteinExistence type="predicted"/>
<dbReference type="Pfam" id="PF13470">
    <property type="entry name" value="PIN_3"/>
    <property type="match status" value="1"/>
</dbReference>
<sequence length="190" mass="20668">MARFTAFLDACVIVPLAPCDTMLRMADAGAFRPVWSQNVLDEALKALERIHPDVDASRFHSRFRSMNEAFDDALVEGWEPLVQGIELPDPNDAHVVAAALLGRADLIVTENVKDFPDSVLAPLGLEAIRTDAFLLDQFDLSPSGVCRIIAEQAAAMRHPPVEITKLLDRLARSGAPGFAQRVAGALKNDP</sequence>
<evidence type="ECO:0000256" key="2">
    <source>
        <dbReference type="ARBA" id="ARBA00022723"/>
    </source>
</evidence>
<evidence type="ECO:0000313" key="8">
    <source>
        <dbReference type="Proteomes" id="UP000671914"/>
    </source>
</evidence>
<feature type="domain" description="PIN" evidence="5">
    <location>
        <begin position="8"/>
        <end position="113"/>
    </location>
</feature>
<evidence type="ECO:0000256" key="4">
    <source>
        <dbReference type="ARBA" id="ARBA00022842"/>
    </source>
</evidence>
<reference evidence="7" key="1">
    <citation type="submission" date="2021-03" db="EMBL/GenBank/DDBJ databases">
        <title>Agromyces archimandritus sp. nov., isolated from the cockroach Archimandrita tessellata.</title>
        <authorList>
            <person name="Guzman J."/>
            <person name="Ortuzar M."/>
            <person name="Poehlein A."/>
            <person name="Daniel R."/>
            <person name="Trujillo M."/>
            <person name="Vilcinskas A."/>
        </authorList>
    </citation>
    <scope>NUCLEOTIDE SEQUENCE</scope>
    <source>
        <strain evidence="7">G127AT</strain>
    </source>
</reference>
<dbReference type="GO" id="GO:0046872">
    <property type="term" value="F:metal ion binding"/>
    <property type="evidence" value="ECO:0007669"/>
    <property type="project" value="UniProtKB-KW"/>
</dbReference>
<dbReference type="EMBL" id="CP071696">
    <property type="protein sequence ID" value="QTX05392.1"/>
    <property type="molecule type" value="Genomic_DNA"/>
</dbReference>
<dbReference type="InterPro" id="IPR029060">
    <property type="entry name" value="PIN-like_dom_sf"/>
</dbReference>
<evidence type="ECO:0000259" key="6">
    <source>
        <dbReference type="Pfam" id="PF26343"/>
    </source>
</evidence>
<evidence type="ECO:0000256" key="3">
    <source>
        <dbReference type="ARBA" id="ARBA00022801"/>
    </source>
</evidence>
<protein>
    <submittedName>
        <fullName evidence="7">PIN domain-containing protein</fullName>
    </submittedName>
</protein>
<evidence type="ECO:0000259" key="5">
    <source>
        <dbReference type="Pfam" id="PF13470"/>
    </source>
</evidence>
<accession>A0A975IP85</accession>
<dbReference type="InterPro" id="IPR002716">
    <property type="entry name" value="PIN_dom"/>
</dbReference>
<keyword evidence="3" id="KW-0378">Hydrolase</keyword>
<dbReference type="SUPFAM" id="SSF88723">
    <property type="entry name" value="PIN domain-like"/>
    <property type="match status" value="1"/>
</dbReference>
<organism evidence="7 8">
    <name type="scientific">Agromyces archimandritae</name>
    <dbReference type="NCBI Taxonomy" id="2781962"/>
    <lineage>
        <taxon>Bacteria</taxon>
        <taxon>Bacillati</taxon>
        <taxon>Actinomycetota</taxon>
        <taxon>Actinomycetes</taxon>
        <taxon>Micrococcales</taxon>
        <taxon>Microbacteriaceae</taxon>
        <taxon>Agromyces</taxon>
    </lineage>
</organism>
<dbReference type="InterPro" id="IPR058652">
    <property type="entry name" value="VapC50_C"/>
</dbReference>
<evidence type="ECO:0000313" key="7">
    <source>
        <dbReference type="EMBL" id="QTX05392.1"/>
    </source>
</evidence>
<dbReference type="GO" id="GO:0004518">
    <property type="term" value="F:nuclease activity"/>
    <property type="evidence" value="ECO:0007669"/>
    <property type="project" value="UniProtKB-KW"/>
</dbReference>
<dbReference type="KEGG" id="aarc:G127AT_03985"/>
<dbReference type="AlphaFoldDB" id="A0A975IP85"/>
<keyword evidence="8" id="KW-1185">Reference proteome</keyword>
<name>A0A975IP85_9MICO</name>
<feature type="domain" description="VapC50 C-terminal" evidence="6">
    <location>
        <begin position="131"/>
        <end position="182"/>
    </location>
</feature>
<dbReference type="GO" id="GO:0016787">
    <property type="term" value="F:hydrolase activity"/>
    <property type="evidence" value="ECO:0007669"/>
    <property type="project" value="UniProtKB-KW"/>
</dbReference>
<dbReference type="Pfam" id="PF26343">
    <property type="entry name" value="VapC50_C"/>
    <property type="match status" value="1"/>
</dbReference>